<dbReference type="AlphaFoldDB" id="A0AAD4K5Y9"/>
<feature type="region of interest" description="Disordered" evidence="1">
    <location>
        <begin position="263"/>
        <end position="340"/>
    </location>
</feature>
<protein>
    <recommendedName>
        <fullName evidence="4">Dynein regulatory complex subunit 5</fullName>
    </recommendedName>
</protein>
<proteinExistence type="predicted"/>
<accession>A0AAD4K5Y9</accession>
<dbReference type="Gene3D" id="3.80.10.10">
    <property type="entry name" value="Ribonuclease Inhibitor"/>
    <property type="match status" value="1"/>
</dbReference>
<dbReference type="EMBL" id="JAJJHW010001127">
    <property type="protein sequence ID" value="KAH8377711.1"/>
    <property type="molecule type" value="Genomic_DNA"/>
</dbReference>
<dbReference type="InterPro" id="IPR032675">
    <property type="entry name" value="LRR_dom_sf"/>
</dbReference>
<evidence type="ECO:0000313" key="3">
    <source>
        <dbReference type="Proteomes" id="UP001200034"/>
    </source>
</evidence>
<dbReference type="SUPFAM" id="SSF52047">
    <property type="entry name" value="RNI-like"/>
    <property type="match status" value="1"/>
</dbReference>
<evidence type="ECO:0000256" key="1">
    <source>
        <dbReference type="SAM" id="MobiDB-lite"/>
    </source>
</evidence>
<feature type="compositionally biased region" description="Basic and acidic residues" evidence="1">
    <location>
        <begin position="263"/>
        <end position="273"/>
    </location>
</feature>
<evidence type="ECO:0000313" key="2">
    <source>
        <dbReference type="EMBL" id="KAH8377711.1"/>
    </source>
</evidence>
<evidence type="ECO:0008006" key="4">
    <source>
        <dbReference type="Google" id="ProtNLM"/>
    </source>
</evidence>
<comment type="caution">
    <text evidence="2">The sequence shown here is derived from an EMBL/GenBank/DDBJ whole genome shotgun (WGS) entry which is preliminary data.</text>
</comment>
<gene>
    <name evidence="2" type="ORF">KR093_006756</name>
</gene>
<name>A0AAD4K5Y9_9MUSC</name>
<feature type="compositionally biased region" description="Basic and acidic residues" evidence="1">
    <location>
        <begin position="301"/>
        <end position="310"/>
    </location>
</feature>
<sequence>MDDDNDDESFLPPPNLNTIAIPNEPELRVEYDLYKASPGTRRLHSERNREVYAEAFIESPRLGTLADLCLRALAKQGTRHIPPSVQQDPMKMRIYYDSLDVNLPLRDCYFVEDLRFWRRVVLAKSLDKSLVFKKIDDFDWRGKGISLKYVELVEACPAAYWPEKQMAELGALVRQYVRKMHIRHLQSLEEHFFQHYVVSEPELDASSDVSVEYKVTSDESDTPAEEEEAEEEEEIVVLPRAKFKGSDSQRIALPPEVITHEFDADDAVSERPTAESINFDTQRRRSARHARNAARQQLRNLNREAKEDHNRRKLRRAMLRAKPPPEPKPVAKKKKKKKDGDKKVLFTSAFDIPVEPEPEDNEQNIADNRNIAKVLDRIKRYDYPAKHCHHIDLSFVRYFDMLQTLIIEFRGPTLDRGYHKRHMNFSYDDIVHLGRGLRTLQQLKVFRLRNSRMDHMKLLIIVESLNKLDTLEVVDFGYDQLDDQCYVALEMLLDRFTQLKELELEYNKLEGNVIEAIGYGLKCYSKADGPPMQYLGLAHNPLGHTGITALLSAILGTEHIARLNISGIMADPVVLTHDISLLLRNHKPLLHLDMVAIKLNAICGRNIIRALETNRKILHFDCRGCDFSLEQEYEADVLERRNNYIARYPYVGDTSHSQFDVLSFLSRLKHPILAKIKATNARRAECILNRKTSSSSEPSVVEEQYTEHVVEQEQELDIWQALAMPPPDVPKAEIVTYSPTVSSSRSFFYYAPNAFTLQEFRDHLHMPGPSNRHYYFQSQIEPNY</sequence>
<dbReference type="Proteomes" id="UP001200034">
    <property type="component" value="Unassembled WGS sequence"/>
</dbReference>
<keyword evidence="3" id="KW-1185">Reference proteome</keyword>
<reference evidence="2" key="1">
    <citation type="journal article" date="2021" name="Mol. Ecol. Resour.">
        <title>Phylogenomic analyses of the genus Drosophila reveals genomic signals of climate adaptation.</title>
        <authorList>
            <person name="Li F."/>
            <person name="Rane R.V."/>
            <person name="Luria V."/>
            <person name="Xiong Z."/>
            <person name="Chen J."/>
            <person name="Li Z."/>
            <person name="Catullo R.A."/>
            <person name="Griffin P.C."/>
            <person name="Schiffer M."/>
            <person name="Pearce S."/>
            <person name="Lee S.F."/>
            <person name="McElroy K."/>
            <person name="Stocker A."/>
            <person name="Shirriffs J."/>
            <person name="Cockerell F."/>
            <person name="Coppin C."/>
            <person name="Sgro C.M."/>
            <person name="Karger A."/>
            <person name="Cain J.W."/>
            <person name="Weber J.A."/>
            <person name="Santpere G."/>
            <person name="Kirschner M.W."/>
            <person name="Hoffmann A.A."/>
            <person name="Oakeshott J.G."/>
            <person name="Zhang G."/>
        </authorList>
    </citation>
    <scope>NUCLEOTIDE SEQUENCE</scope>
    <source>
        <strain evidence="2">BGI-SZ-2011g</strain>
    </source>
</reference>
<organism evidence="2 3">
    <name type="scientific">Drosophila rubida</name>
    <dbReference type="NCBI Taxonomy" id="30044"/>
    <lineage>
        <taxon>Eukaryota</taxon>
        <taxon>Metazoa</taxon>
        <taxon>Ecdysozoa</taxon>
        <taxon>Arthropoda</taxon>
        <taxon>Hexapoda</taxon>
        <taxon>Insecta</taxon>
        <taxon>Pterygota</taxon>
        <taxon>Neoptera</taxon>
        <taxon>Endopterygota</taxon>
        <taxon>Diptera</taxon>
        <taxon>Brachycera</taxon>
        <taxon>Muscomorpha</taxon>
        <taxon>Ephydroidea</taxon>
        <taxon>Drosophilidae</taxon>
        <taxon>Drosophila</taxon>
    </lineage>
</organism>